<proteinExistence type="predicted"/>
<name>A0A653DTA5_CALMS</name>
<dbReference type="OrthoDB" id="6772350at2759"/>
<evidence type="ECO:0000313" key="2">
    <source>
        <dbReference type="Proteomes" id="UP000410492"/>
    </source>
</evidence>
<evidence type="ECO:0000313" key="1">
    <source>
        <dbReference type="EMBL" id="VEN62571.1"/>
    </source>
</evidence>
<accession>A0A653DTA5</accession>
<gene>
    <name evidence="1" type="ORF">CALMAC_LOCUS19661</name>
</gene>
<keyword evidence="2" id="KW-1185">Reference proteome</keyword>
<organism evidence="1 2">
    <name type="scientific">Callosobruchus maculatus</name>
    <name type="common">Southern cowpea weevil</name>
    <name type="synonym">Pulse bruchid</name>
    <dbReference type="NCBI Taxonomy" id="64391"/>
    <lineage>
        <taxon>Eukaryota</taxon>
        <taxon>Metazoa</taxon>
        <taxon>Ecdysozoa</taxon>
        <taxon>Arthropoda</taxon>
        <taxon>Hexapoda</taxon>
        <taxon>Insecta</taxon>
        <taxon>Pterygota</taxon>
        <taxon>Neoptera</taxon>
        <taxon>Endopterygota</taxon>
        <taxon>Coleoptera</taxon>
        <taxon>Polyphaga</taxon>
        <taxon>Cucujiformia</taxon>
        <taxon>Chrysomeloidea</taxon>
        <taxon>Chrysomelidae</taxon>
        <taxon>Bruchinae</taxon>
        <taxon>Bruchini</taxon>
        <taxon>Callosobruchus</taxon>
    </lineage>
</organism>
<dbReference type="EMBL" id="CAACVG010013976">
    <property type="protein sequence ID" value="VEN62571.1"/>
    <property type="molecule type" value="Genomic_DNA"/>
</dbReference>
<dbReference type="Proteomes" id="UP000410492">
    <property type="component" value="Unassembled WGS sequence"/>
</dbReference>
<dbReference type="AlphaFoldDB" id="A0A653DTA5"/>
<reference evidence="1 2" key="1">
    <citation type="submission" date="2019-01" db="EMBL/GenBank/DDBJ databases">
        <authorList>
            <person name="Sayadi A."/>
        </authorList>
    </citation>
    <scope>NUCLEOTIDE SEQUENCE [LARGE SCALE GENOMIC DNA]</scope>
</reference>
<protein>
    <submittedName>
        <fullName evidence="1">Uncharacterized protein</fullName>
    </submittedName>
</protein>
<sequence>MEGFDELELLKEKKSDLVKIIQNQNEMLKEKDDYITRLITENERLQEHYNLIVTNIVEKDTIMDCLQRIEYGIKDIEDMKSNIITDVTNCVKFHDVTSVG</sequence>